<proteinExistence type="predicted"/>
<reference evidence="1 2" key="1">
    <citation type="journal article" date="2019" name="Environ. Microbiol.">
        <title>Species interactions and distinct microbial communities in high Arctic permafrost affected cryosols are associated with the CH4 and CO2 gas fluxes.</title>
        <authorList>
            <person name="Altshuler I."/>
            <person name="Hamel J."/>
            <person name="Turney S."/>
            <person name="Magnuson E."/>
            <person name="Levesque R."/>
            <person name="Greer C."/>
            <person name="Whyte L.G."/>
        </authorList>
    </citation>
    <scope>NUCLEOTIDE SEQUENCE [LARGE SCALE GENOMIC DNA]</scope>
    <source>
        <strain evidence="1 2">S5.1</strain>
    </source>
</reference>
<dbReference type="AlphaFoldDB" id="A0A502C3T2"/>
<name>A0A502C3T2_9SPHN</name>
<dbReference type="Proteomes" id="UP000318413">
    <property type="component" value="Unassembled WGS sequence"/>
</dbReference>
<accession>A0A502C3T2</accession>
<dbReference type="OrthoDB" id="9806898at2"/>
<comment type="caution">
    <text evidence="1">The sequence shown here is derived from an EMBL/GenBank/DDBJ whole genome shotgun (WGS) entry which is preliminary data.</text>
</comment>
<dbReference type="RefSeq" id="WP_140872702.1">
    <property type="nucleotide sequence ID" value="NZ_RCZK01000018.1"/>
</dbReference>
<keyword evidence="2" id="KW-1185">Reference proteome</keyword>
<organism evidence="1 2">
    <name type="scientific">Sphingomonas oligophenolica</name>
    <dbReference type="NCBI Taxonomy" id="301154"/>
    <lineage>
        <taxon>Bacteria</taxon>
        <taxon>Pseudomonadati</taxon>
        <taxon>Pseudomonadota</taxon>
        <taxon>Alphaproteobacteria</taxon>
        <taxon>Sphingomonadales</taxon>
        <taxon>Sphingomonadaceae</taxon>
        <taxon>Sphingomonas</taxon>
    </lineage>
</organism>
<gene>
    <name evidence="1" type="ORF">EAH84_14445</name>
</gene>
<evidence type="ECO:0000313" key="2">
    <source>
        <dbReference type="Proteomes" id="UP000318413"/>
    </source>
</evidence>
<protein>
    <recommendedName>
        <fullName evidence="3">PilZ domain-containing protein</fullName>
    </recommendedName>
</protein>
<evidence type="ECO:0008006" key="3">
    <source>
        <dbReference type="Google" id="ProtNLM"/>
    </source>
</evidence>
<sequence>MLLADDREILVIIKNFTPRGFMAIASEPIGVPSEIGISIPDYGIVRADVRWIDGAEFGGSFIEELPAAAMLNL</sequence>
<dbReference type="EMBL" id="RCZK01000018">
    <property type="protein sequence ID" value="TPG07508.1"/>
    <property type="molecule type" value="Genomic_DNA"/>
</dbReference>
<evidence type="ECO:0000313" key="1">
    <source>
        <dbReference type="EMBL" id="TPG07508.1"/>
    </source>
</evidence>